<evidence type="ECO:0000313" key="2">
    <source>
        <dbReference type="Proteomes" id="UP000824120"/>
    </source>
</evidence>
<proteinExistence type="predicted"/>
<protein>
    <submittedName>
        <fullName evidence="1">Uncharacterized protein</fullName>
    </submittedName>
</protein>
<comment type="caution">
    <text evidence="1">The sequence shown here is derived from an EMBL/GenBank/DDBJ whole genome shotgun (WGS) entry which is preliminary data.</text>
</comment>
<evidence type="ECO:0000313" key="1">
    <source>
        <dbReference type="EMBL" id="KAG5594755.1"/>
    </source>
</evidence>
<name>A0A9J5Y297_SOLCO</name>
<reference evidence="1 2" key="1">
    <citation type="submission" date="2020-09" db="EMBL/GenBank/DDBJ databases">
        <title>De no assembly of potato wild relative species, Solanum commersonii.</title>
        <authorList>
            <person name="Cho K."/>
        </authorList>
    </citation>
    <scope>NUCLEOTIDE SEQUENCE [LARGE SCALE GENOMIC DNA]</scope>
    <source>
        <strain evidence="1">LZ3.2</strain>
        <tissue evidence="1">Leaf</tissue>
    </source>
</reference>
<dbReference type="EMBL" id="JACXVP010000007">
    <property type="protein sequence ID" value="KAG5594755.1"/>
    <property type="molecule type" value="Genomic_DNA"/>
</dbReference>
<organism evidence="1 2">
    <name type="scientific">Solanum commersonii</name>
    <name type="common">Commerson's wild potato</name>
    <name type="synonym">Commerson's nightshade</name>
    <dbReference type="NCBI Taxonomy" id="4109"/>
    <lineage>
        <taxon>Eukaryota</taxon>
        <taxon>Viridiplantae</taxon>
        <taxon>Streptophyta</taxon>
        <taxon>Embryophyta</taxon>
        <taxon>Tracheophyta</taxon>
        <taxon>Spermatophyta</taxon>
        <taxon>Magnoliopsida</taxon>
        <taxon>eudicotyledons</taxon>
        <taxon>Gunneridae</taxon>
        <taxon>Pentapetalae</taxon>
        <taxon>asterids</taxon>
        <taxon>lamiids</taxon>
        <taxon>Solanales</taxon>
        <taxon>Solanaceae</taxon>
        <taxon>Solanoideae</taxon>
        <taxon>Solaneae</taxon>
        <taxon>Solanum</taxon>
    </lineage>
</organism>
<dbReference type="Proteomes" id="UP000824120">
    <property type="component" value="Chromosome 7"/>
</dbReference>
<dbReference type="AlphaFoldDB" id="A0A9J5Y297"/>
<keyword evidence="2" id="KW-1185">Reference proteome</keyword>
<accession>A0A9J5Y297</accession>
<gene>
    <name evidence="1" type="ORF">H5410_035987</name>
</gene>
<sequence length="69" mass="7376">MAARSARKSGEFSRGACTRFRTFTGCSISSQDLDGSRTEGRLSAGDCRGVLCFLCSHSQGLPFLRGQSP</sequence>